<dbReference type="InterPro" id="IPR019544">
    <property type="entry name" value="Tetratricopeptide_SHNi-TPR_dom"/>
</dbReference>
<dbReference type="PANTHER" id="PTHR15081:SF1">
    <property type="entry name" value="NUCLEAR AUTOANTIGENIC SPERM PROTEIN"/>
    <property type="match status" value="1"/>
</dbReference>
<name>A0A6G1SIA2_9ACAR</name>
<dbReference type="GO" id="GO:0042393">
    <property type="term" value="F:histone binding"/>
    <property type="evidence" value="ECO:0007669"/>
    <property type="project" value="TreeGrafter"/>
</dbReference>
<dbReference type="Gene3D" id="1.25.40.10">
    <property type="entry name" value="Tetratricopeptide repeat domain"/>
    <property type="match status" value="1"/>
</dbReference>
<organism evidence="9">
    <name type="scientific">Aceria tosichella</name>
    <name type="common">wheat curl mite</name>
    <dbReference type="NCBI Taxonomy" id="561515"/>
    <lineage>
        <taxon>Eukaryota</taxon>
        <taxon>Metazoa</taxon>
        <taxon>Ecdysozoa</taxon>
        <taxon>Arthropoda</taxon>
        <taxon>Chelicerata</taxon>
        <taxon>Arachnida</taxon>
        <taxon>Acari</taxon>
        <taxon>Acariformes</taxon>
        <taxon>Trombidiformes</taxon>
        <taxon>Prostigmata</taxon>
        <taxon>Eupodina</taxon>
        <taxon>Eriophyoidea</taxon>
        <taxon>Eriophyidae</taxon>
        <taxon>Eriophyinae</taxon>
        <taxon>Aceriini</taxon>
        <taxon>Aceria</taxon>
    </lineage>
</organism>
<feature type="compositionally biased region" description="Acidic residues" evidence="7">
    <location>
        <begin position="197"/>
        <end position="206"/>
    </location>
</feature>
<evidence type="ECO:0000256" key="7">
    <source>
        <dbReference type="SAM" id="MobiDB-lite"/>
    </source>
</evidence>
<sequence length="402" mass="44422">MAETSIEQQPAQPKDESVLAEANNLLVQGKRFMALEDYQSATDALEQAVQLYDAYYGVAKIQCADAYLEYGLALVALANLEAGSGTDKLMKKAGIEDGGEEEDEEADDEEGEDDDEEGEGEGDGEKGEVAMEQDTNGDDVKQPAENGTSSSKNEPVTNGKSESNHVDNKPQQNQGSSEPEPMPGTSSGHMGDGDQQDKDEDVENEEATTIEIAWEVLCLAKRLFMTDESLDGRLKLAETLQKLGEISIEWDNNDNAVSILEECLNIRKAILPPEDRLIALTYYNLGLAHSFKSDIPNANENFQHAISVIEKRIETLNKDLEKAKTGQDTVAVSTYEREINELKELLPDINMRMDDSKEDTSSEALKRTRDEIQQEDDEVKKVCLDKTKPVDDISHLVKRKAA</sequence>
<dbReference type="PANTHER" id="PTHR15081">
    <property type="entry name" value="NUCLEAR AUTOANTIGENIC SPERM PROTEIN NASP -RELATED"/>
    <property type="match status" value="1"/>
</dbReference>
<proteinExistence type="inferred from homology"/>
<feature type="repeat" description="TPR" evidence="6">
    <location>
        <begin position="279"/>
        <end position="312"/>
    </location>
</feature>
<keyword evidence="3" id="KW-0677">Repeat</keyword>
<reference evidence="9" key="1">
    <citation type="submission" date="2018-10" db="EMBL/GenBank/DDBJ databases">
        <title>Transcriptome assembly of Aceria tosichella (Wheat curl mite) Type 2.</title>
        <authorList>
            <person name="Scully E.D."/>
            <person name="Geib S.M."/>
            <person name="Palmer N.A."/>
            <person name="Gupta A.K."/>
            <person name="Sarath G."/>
            <person name="Tatineni S."/>
        </authorList>
    </citation>
    <scope>NUCLEOTIDE SEQUENCE</scope>
    <source>
        <strain evidence="9">LincolnNE</strain>
    </source>
</reference>
<keyword evidence="4 6" id="KW-0802">TPR repeat</keyword>
<dbReference type="PROSITE" id="PS50005">
    <property type="entry name" value="TPR"/>
    <property type="match status" value="1"/>
</dbReference>
<dbReference type="GO" id="GO:0006335">
    <property type="term" value="P:DNA replication-dependent chromatin assembly"/>
    <property type="evidence" value="ECO:0007669"/>
    <property type="project" value="TreeGrafter"/>
</dbReference>
<evidence type="ECO:0000256" key="4">
    <source>
        <dbReference type="ARBA" id="ARBA00022803"/>
    </source>
</evidence>
<feature type="compositionally biased region" description="Acidic residues" evidence="7">
    <location>
        <begin position="97"/>
        <end position="122"/>
    </location>
</feature>
<evidence type="ECO:0000256" key="5">
    <source>
        <dbReference type="ARBA" id="ARBA00023242"/>
    </source>
</evidence>
<evidence type="ECO:0000256" key="3">
    <source>
        <dbReference type="ARBA" id="ARBA00022737"/>
    </source>
</evidence>
<evidence type="ECO:0000256" key="6">
    <source>
        <dbReference type="PROSITE-ProRule" id="PRU00339"/>
    </source>
</evidence>
<dbReference type="InterPro" id="IPR051730">
    <property type="entry name" value="NASP-like"/>
</dbReference>
<keyword evidence="5" id="KW-0539">Nucleus</keyword>
<dbReference type="AlphaFoldDB" id="A0A6G1SIA2"/>
<gene>
    <name evidence="9" type="primary">HIBN</name>
    <name evidence="9" type="ORF">g.18514</name>
</gene>
<comment type="subcellular location">
    <subcellularLocation>
        <location evidence="1">Nucleus</location>
    </subcellularLocation>
</comment>
<dbReference type="GO" id="GO:0034080">
    <property type="term" value="P:CENP-A containing chromatin assembly"/>
    <property type="evidence" value="ECO:0007669"/>
    <property type="project" value="TreeGrafter"/>
</dbReference>
<feature type="region of interest" description="Disordered" evidence="7">
    <location>
        <begin position="351"/>
        <end position="380"/>
    </location>
</feature>
<dbReference type="EMBL" id="GGYP01005318">
    <property type="protein sequence ID" value="MDE50089.1"/>
    <property type="molecule type" value="Transcribed_RNA"/>
</dbReference>
<dbReference type="InterPro" id="IPR019734">
    <property type="entry name" value="TPR_rpt"/>
</dbReference>
<dbReference type="SUPFAM" id="SSF48452">
    <property type="entry name" value="TPR-like"/>
    <property type="match status" value="1"/>
</dbReference>
<feature type="region of interest" description="Disordered" evidence="7">
    <location>
        <begin position="94"/>
        <end position="206"/>
    </location>
</feature>
<evidence type="ECO:0000313" key="9">
    <source>
        <dbReference type="EMBL" id="MDE50089.1"/>
    </source>
</evidence>
<accession>A0A6G1SIA2</accession>
<feature type="compositionally biased region" description="Polar residues" evidence="7">
    <location>
        <begin position="145"/>
        <end position="161"/>
    </location>
</feature>
<dbReference type="Pfam" id="PF10516">
    <property type="entry name" value="SHNi-TPR"/>
    <property type="match status" value="1"/>
</dbReference>
<evidence type="ECO:0000256" key="1">
    <source>
        <dbReference type="ARBA" id="ARBA00004123"/>
    </source>
</evidence>
<dbReference type="InterPro" id="IPR011990">
    <property type="entry name" value="TPR-like_helical_dom_sf"/>
</dbReference>
<protein>
    <submittedName>
        <fullName evidence="9">Histone-binding protein N1/N2</fullName>
    </submittedName>
</protein>
<evidence type="ECO:0000256" key="2">
    <source>
        <dbReference type="ARBA" id="ARBA00008402"/>
    </source>
</evidence>
<dbReference type="GO" id="GO:0005654">
    <property type="term" value="C:nucleoplasm"/>
    <property type="evidence" value="ECO:0007669"/>
    <property type="project" value="TreeGrafter"/>
</dbReference>
<evidence type="ECO:0000259" key="8">
    <source>
        <dbReference type="Pfam" id="PF10516"/>
    </source>
</evidence>
<comment type="similarity">
    <text evidence="2">Belongs to the NASP family.</text>
</comment>
<feature type="domain" description="Tetratricopeptide SHNi-TPR" evidence="8">
    <location>
        <begin position="237"/>
        <end position="274"/>
    </location>
</feature>